<keyword evidence="6" id="KW-1185">Reference proteome</keyword>
<dbReference type="PANTHER" id="PTHR24320:SF282">
    <property type="entry name" value="WW DOMAIN-CONTAINING OXIDOREDUCTASE"/>
    <property type="match status" value="1"/>
</dbReference>
<evidence type="ECO:0000256" key="3">
    <source>
        <dbReference type="ARBA" id="ARBA00023002"/>
    </source>
</evidence>
<dbReference type="SUPFAM" id="SSF51735">
    <property type="entry name" value="NAD(P)-binding Rossmann-fold domains"/>
    <property type="match status" value="1"/>
</dbReference>
<dbReference type="PANTHER" id="PTHR24320">
    <property type="entry name" value="RETINOL DEHYDROGENASE"/>
    <property type="match status" value="1"/>
</dbReference>
<evidence type="ECO:0000256" key="1">
    <source>
        <dbReference type="ARBA" id="ARBA00006484"/>
    </source>
</evidence>
<evidence type="ECO:0000313" key="5">
    <source>
        <dbReference type="EMBL" id="KAK5994197.1"/>
    </source>
</evidence>
<sequence length="317" mass="34231">MPWDEGSIPDLTSKVSLVTGANAGIGFETARQLALHGAKVYLGARSQTRANQAISKILAQHASISVERLVWLSMDLSDLSSVVTAAQKFSSVEPRLDILINNAGIAADDFVTTKEGVELTMAVNYVGHFALTTKLLPLLKATAAQPESDVRVVTLSSVAEKFAPSENMFTAPGDLRDPCAEPGAEASHKARFRRYGLTKLAGILFTRELQKRMNDQDIKISVLCTDPGPVATEGGLGVWPWYVRPVMRLVANTAEKGAKSSLFCATAEEIVKERERYGGELLGGLGKVLQGTERSRDMRLAKSLWQTTETLLTATGI</sequence>
<dbReference type="Gene3D" id="3.40.50.720">
    <property type="entry name" value="NAD(P)-binding Rossmann-like Domain"/>
    <property type="match status" value="1"/>
</dbReference>
<dbReference type="PRINTS" id="PR00080">
    <property type="entry name" value="SDRFAMILY"/>
</dbReference>
<keyword evidence="3" id="KW-0560">Oxidoreductase</keyword>
<proteinExistence type="inferred from homology"/>
<accession>A0ABR0SPT8</accession>
<gene>
    <name evidence="5" type="ORF">PT974_07640</name>
</gene>
<comment type="similarity">
    <text evidence="1 4">Belongs to the short-chain dehydrogenases/reductases (SDR) family.</text>
</comment>
<keyword evidence="2" id="KW-0521">NADP</keyword>
<dbReference type="Proteomes" id="UP001338125">
    <property type="component" value="Unassembled WGS sequence"/>
</dbReference>
<evidence type="ECO:0000313" key="6">
    <source>
        <dbReference type="Proteomes" id="UP001338125"/>
    </source>
</evidence>
<dbReference type="EMBL" id="JAVFKD010000012">
    <property type="protein sequence ID" value="KAK5994197.1"/>
    <property type="molecule type" value="Genomic_DNA"/>
</dbReference>
<dbReference type="Pfam" id="PF00106">
    <property type="entry name" value="adh_short"/>
    <property type="match status" value="1"/>
</dbReference>
<protein>
    <submittedName>
        <fullName evidence="5">Short chain dehydrogenase/reductase dpfgH</fullName>
    </submittedName>
</protein>
<dbReference type="InterPro" id="IPR036291">
    <property type="entry name" value="NAD(P)-bd_dom_sf"/>
</dbReference>
<name>A0ABR0SPT8_9HYPO</name>
<reference evidence="5 6" key="1">
    <citation type="submission" date="2024-01" db="EMBL/GenBank/DDBJ databases">
        <title>Complete genome of Cladobotryum mycophilum ATHUM6906.</title>
        <authorList>
            <person name="Christinaki A.C."/>
            <person name="Myridakis A.I."/>
            <person name="Kouvelis V.N."/>
        </authorList>
    </citation>
    <scope>NUCLEOTIDE SEQUENCE [LARGE SCALE GENOMIC DNA]</scope>
    <source>
        <strain evidence="5 6">ATHUM6906</strain>
    </source>
</reference>
<organism evidence="5 6">
    <name type="scientific">Cladobotryum mycophilum</name>
    <dbReference type="NCBI Taxonomy" id="491253"/>
    <lineage>
        <taxon>Eukaryota</taxon>
        <taxon>Fungi</taxon>
        <taxon>Dikarya</taxon>
        <taxon>Ascomycota</taxon>
        <taxon>Pezizomycotina</taxon>
        <taxon>Sordariomycetes</taxon>
        <taxon>Hypocreomycetidae</taxon>
        <taxon>Hypocreales</taxon>
        <taxon>Hypocreaceae</taxon>
        <taxon>Cladobotryum</taxon>
    </lineage>
</organism>
<evidence type="ECO:0000256" key="4">
    <source>
        <dbReference type="RuleBase" id="RU000363"/>
    </source>
</evidence>
<dbReference type="PRINTS" id="PR00081">
    <property type="entry name" value="GDHRDH"/>
</dbReference>
<evidence type="ECO:0000256" key="2">
    <source>
        <dbReference type="ARBA" id="ARBA00022857"/>
    </source>
</evidence>
<comment type="caution">
    <text evidence="5">The sequence shown here is derived from an EMBL/GenBank/DDBJ whole genome shotgun (WGS) entry which is preliminary data.</text>
</comment>
<dbReference type="InterPro" id="IPR002347">
    <property type="entry name" value="SDR_fam"/>
</dbReference>